<name>A0ABD3KK04_EUCGL</name>
<dbReference type="AlphaFoldDB" id="A0ABD3KK04"/>
<feature type="compositionally biased region" description="Basic and acidic residues" evidence="1">
    <location>
        <begin position="73"/>
        <end position="92"/>
    </location>
</feature>
<proteinExistence type="predicted"/>
<evidence type="ECO:0000313" key="3">
    <source>
        <dbReference type="Proteomes" id="UP001634007"/>
    </source>
</evidence>
<gene>
    <name evidence="2" type="ORF">ACJRO7_020628</name>
</gene>
<feature type="compositionally biased region" description="Polar residues" evidence="1">
    <location>
        <begin position="93"/>
        <end position="102"/>
    </location>
</feature>
<evidence type="ECO:0000313" key="2">
    <source>
        <dbReference type="EMBL" id="KAL3739254.1"/>
    </source>
</evidence>
<keyword evidence="3" id="KW-1185">Reference proteome</keyword>
<sequence length="102" mass="10570">MESALASRNAETAEAGGQAQASCFEGGMKVGLMSIALPPSRSADCWGWFGMLLGPLAGAPPSVAAAAAAGEPGRNEKKSDEVRVDQRVHVTDESTTVDLTWH</sequence>
<organism evidence="2 3">
    <name type="scientific">Eucalyptus globulus</name>
    <name type="common">Tasmanian blue gum</name>
    <dbReference type="NCBI Taxonomy" id="34317"/>
    <lineage>
        <taxon>Eukaryota</taxon>
        <taxon>Viridiplantae</taxon>
        <taxon>Streptophyta</taxon>
        <taxon>Embryophyta</taxon>
        <taxon>Tracheophyta</taxon>
        <taxon>Spermatophyta</taxon>
        <taxon>Magnoliopsida</taxon>
        <taxon>eudicotyledons</taxon>
        <taxon>Gunneridae</taxon>
        <taxon>Pentapetalae</taxon>
        <taxon>rosids</taxon>
        <taxon>malvids</taxon>
        <taxon>Myrtales</taxon>
        <taxon>Myrtaceae</taxon>
        <taxon>Myrtoideae</taxon>
        <taxon>Eucalypteae</taxon>
        <taxon>Eucalyptus</taxon>
    </lineage>
</organism>
<evidence type="ECO:0000256" key="1">
    <source>
        <dbReference type="SAM" id="MobiDB-lite"/>
    </source>
</evidence>
<dbReference type="Proteomes" id="UP001634007">
    <property type="component" value="Unassembled WGS sequence"/>
</dbReference>
<comment type="caution">
    <text evidence="2">The sequence shown here is derived from an EMBL/GenBank/DDBJ whole genome shotgun (WGS) entry which is preliminary data.</text>
</comment>
<reference evidence="2 3" key="1">
    <citation type="submission" date="2024-11" db="EMBL/GenBank/DDBJ databases">
        <title>Chromosome-level genome assembly of Eucalyptus globulus Labill. provides insights into its genome evolution.</title>
        <authorList>
            <person name="Li X."/>
        </authorList>
    </citation>
    <scope>NUCLEOTIDE SEQUENCE [LARGE SCALE GENOMIC DNA]</scope>
    <source>
        <strain evidence="2">CL2024</strain>
        <tissue evidence="2">Fresh tender leaves</tissue>
    </source>
</reference>
<feature type="region of interest" description="Disordered" evidence="1">
    <location>
        <begin position="67"/>
        <end position="102"/>
    </location>
</feature>
<accession>A0ABD3KK04</accession>
<dbReference type="EMBL" id="JBJKBG010000005">
    <property type="protein sequence ID" value="KAL3739254.1"/>
    <property type="molecule type" value="Genomic_DNA"/>
</dbReference>
<protein>
    <submittedName>
        <fullName evidence="2">Uncharacterized protein</fullName>
    </submittedName>
</protein>